<feature type="region of interest" description="Disordered" evidence="7">
    <location>
        <begin position="313"/>
        <end position="359"/>
    </location>
</feature>
<dbReference type="Proteomes" id="UP000653454">
    <property type="component" value="Unassembled WGS sequence"/>
</dbReference>
<dbReference type="InterPro" id="IPR041292">
    <property type="entry name" value="Tudor_4"/>
</dbReference>
<dbReference type="InterPro" id="IPR046341">
    <property type="entry name" value="SET_dom_sf"/>
</dbReference>
<dbReference type="EMBL" id="CAJHNJ030000076">
    <property type="protein sequence ID" value="CAG9134308.1"/>
    <property type="molecule type" value="Genomic_DNA"/>
</dbReference>
<dbReference type="SUPFAM" id="SSF82199">
    <property type="entry name" value="SET domain"/>
    <property type="match status" value="1"/>
</dbReference>
<comment type="caution">
    <text evidence="9">The sequence shown here is derived from an EMBL/GenBank/DDBJ whole genome shotgun (WGS) entry which is preliminary data.</text>
</comment>
<evidence type="ECO:0000313" key="9">
    <source>
        <dbReference type="EMBL" id="CAG9134308.1"/>
    </source>
</evidence>
<dbReference type="PANTHER" id="PTHR46024">
    <property type="entry name" value="HISTONE-LYSINE N-METHYLTRANSFERASE EGGLESS"/>
    <property type="match status" value="1"/>
</dbReference>
<dbReference type="SUPFAM" id="SSF54171">
    <property type="entry name" value="DNA-binding domain"/>
    <property type="match status" value="1"/>
</dbReference>
<dbReference type="Pfam" id="PF01429">
    <property type="entry name" value="MBD"/>
    <property type="match status" value="1"/>
</dbReference>
<dbReference type="InterPro" id="IPR041291">
    <property type="entry name" value="TUDOR_5"/>
</dbReference>
<keyword evidence="5" id="KW-0156">Chromatin regulator</keyword>
<gene>
    <name evidence="9" type="ORF">PLXY2_LOCUS12573</name>
</gene>
<comment type="subcellular location">
    <subcellularLocation>
        <location evidence="1">Nucleus</location>
    </subcellularLocation>
</comment>
<dbReference type="Gene3D" id="2.170.270.10">
    <property type="entry name" value="SET domain"/>
    <property type="match status" value="1"/>
</dbReference>
<accession>A0A8S4G5N1</accession>
<dbReference type="GO" id="GO:0003677">
    <property type="term" value="F:DNA binding"/>
    <property type="evidence" value="ECO:0007669"/>
    <property type="project" value="InterPro"/>
</dbReference>
<evidence type="ECO:0000313" key="10">
    <source>
        <dbReference type="Proteomes" id="UP000653454"/>
    </source>
</evidence>
<feature type="compositionally biased region" description="Low complexity" evidence="7">
    <location>
        <begin position="321"/>
        <end position="331"/>
    </location>
</feature>
<feature type="domain" description="MBD" evidence="8">
    <location>
        <begin position="399"/>
        <end position="465"/>
    </location>
</feature>
<dbReference type="GO" id="GO:0005634">
    <property type="term" value="C:nucleus"/>
    <property type="evidence" value="ECO:0007669"/>
    <property type="project" value="UniProtKB-SubCell"/>
</dbReference>
<dbReference type="InterPro" id="IPR001739">
    <property type="entry name" value="Methyl_CpG_DNA-bd"/>
</dbReference>
<organism evidence="9 10">
    <name type="scientific">Plutella xylostella</name>
    <name type="common">Diamondback moth</name>
    <name type="synonym">Plutella maculipennis</name>
    <dbReference type="NCBI Taxonomy" id="51655"/>
    <lineage>
        <taxon>Eukaryota</taxon>
        <taxon>Metazoa</taxon>
        <taxon>Ecdysozoa</taxon>
        <taxon>Arthropoda</taxon>
        <taxon>Hexapoda</taxon>
        <taxon>Insecta</taxon>
        <taxon>Pterygota</taxon>
        <taxon>Neoptera</taxon>
        <taxon>Endopterygota</taxon>
        <taxon>Lepidoptera</taxon>
        <taxon>Glossata</taxon>
        <taxon>Ditrysia</taxon>
        <taxon>Yponomeutoidea</taxon>
        <taxon>Plutellidae</taxon>
        <taxon>Plutella</taxon>
    </lineage>
</organism>
<evidence type="ECO:0000256" key="2">
    <source>
        <dbReference type="ARBA" id="ARBA00022679"/>
    </source>
</evidence>
<dbReference type="PANTHER" id="PTHR46024:SF1">
    <property type="entry name" value="HISTONE-LYSINE N-METHYLTRANSFERASE EGGLESS"/>
    <property type="match status" value="1"/>
</dbReference>
<evidence type="ECO:0000256" key="3">
    <source>
        <dbReference type="ARBA" id="ARBA00022723"/>
    </source>
</evidence>
<keyword evidence="10" id="KW-1185">Reference proteome</keyword>
<dbReference type="SMART" id="SM00391">
    <property type="entry name" value="MBD"/>
    <property type="match status" value="1"/>
</dbReference>
<dbReference type="CDD" id="cd20382">
    <property type="entry name" value="Tudor_SETDB1_rpt1"/>
    <property type="match status" value="1"/>
</dbReference>
<dbReference type="CDD" id="cd21181">
    <property type="entry name" value="Tudor_SETDB1_rpt2"/>
    <property type="match status" value="1"/>
</dbReference>
<evidence type="ECO:0000256" key="5">
    <source>
        <dbReference type="ARBA" id="ARBA00022853"/>
    </source>
</evidence>
<dbReference type="InterPro" id="IPR016177">
    <property type="entry name" value="DNA-bd_dom_sf"/>
</dbReference>
<dbReference type="GO" id="GO:0046872">
    <property type="term" value="F:metal ion binding"/>
    <property type="evidence" value="ECO:0007669"/>
    <property type="project" value="UniProtKB-KW"/>
</dbReference>
<dbReference type="SUPFAM" id="SSF63748">
    <property type="entry name" value="Tudor/PWWP/MBT"/>
    <property type="match status" value="1"/>
</dbReference>
<evidence type="ECO:0000259" key="8">
    <source>
        <dbReference type="PROSITE" id="PS50982"/>
    </source>
</evidence>
<dbReference type="GO" id="GO:0010629">
    <property type="term" value="P:negative regulation of gene expression"/>
    <property type="evidence" value="ECO:0007669"/>
    <property type="project" value="TreeGrafter"/>
</dbReference>
<dbReference type="GO" id="GO:0046974">
    <property type="term" value="F:histone H3K9 methyltransferase activity"/>
    <property type="evidence" value="ECO:0007669"/>
    <property type="project" value="TreeGrafter"/>
</dbReference>
<name>A0A8S4G5N1_PLUXY</name>
<dbReference type="PROSITE" id="PS50982">
    <property type="entry name" value="MBD"/>
    <property type="match status" value="1"/>
</dbReference>
<dbReference type="Pfam" id="PF18359">
    <property type="entry name" value="Tudor_5"/>
    <property type="match status" value="1"/>
</dbReference>
<dbReference type="Gene3D" id="3.30.890.10">
    <property type="entry name" value="Methyl-cpg-binding Protein 2, Chain A"/>
    <property type="match status" value="1"/>
</dbReference>
<keyword evidence="6" id="KW-0539">Nucleus</keyword>
<evidence type="ECO:0000256" key="4">
    <source>
        <dbReference type="ARBA" id="ARBA00022833"/>
    </source>
</evidence>
<keyword evidence="4" id="KW-0862">Zinc</keyword>
<evidence type="ECO:0000256" key="7">
    <source>
        <dbReference type="SAM" id="MobiDB-lite"/>
    </source>
</evidence>
<sequence>MRLAFGSWMRASVLEVSSKVSISGSGDRKYIASTQRGRGPRLPAAGELVRPALAPGQVVLAMRHAFGSWMRASVLKVSSKAQFSVCKVRFEHKVKNAVVSITARHLAYADPAPVRLTIGTRVVALFSDVSDSTKRKSFYSGVIAEMPNPVNSYRYLVFFDDGYAQYVSHGDVRVVCECSSLVWEEVHPFSREFVRQYLRAYPSGPWCVYTRGRASRLSGTRPMVRLHEGQSLKTEWNGKWWISKVLKTDASLVQVYFEADNRSEWIYRGSTRLAPLYLELQAAERPRNRPLPRSTQNRGIEKQNMPYVEYTRTEEQEQNKADAQTQQQQQEEYIKRQRAVAKKSTALPTPPPKHPQPLDNVMSRVVYYTPKAAVKPLKMVPHSCGPSCRRADVLPLRELRTYNPLARPLLSGWERQIVRYKGRKEVMYRAPCGRRLRDMRELHAYLRATQSDMTVDLFHFGAGTHCLAEFLLTRCIVSKKSDMTVDLFHFGAGTHCLAEFLLTRCIVSKKDLSHGKENVPVPCVNYYDNSLPEFCSYNTERTPTAGVPLNLDPEFLCGCDCTDDCQFCSYNTERTPTAGVPLNLDPEFLCGCDCTDDCQVSVKRAGVDLSGV</sequence>
<protein>
    <submittedName>
        <fullName evidence="9">(diamondback moth) hypothetical protein</fullName>
    </submittedName>
</protein>
<evidence type="ECO:0000256" key="1">
    <source>
        <dbReference type="ARBA" id="ARBA00004123"/>
    </source>
</evidence>
<dbReference type="GO" id="GO:0070828">
    <property type="term" value="P:heterochromatin organization"/>
    <property type="evidence" value="ECO:0007669"/>
    <property type="project" value="TreeGrafter"/>
</dbReference>
<keyword evidence="3" id="KW-0479">Metal-binding</keyword>
<dbReference type="AlphaFoldDB" id="A0A8S4G5N1"/>
<dbReference type="Gene3D" id="2.30.30.140">
    <property type="match status" value="2"/>
</dbReference>
<dbReference type="InterPro" id="IPR051516">
    <property type="entry name" value="SETDB_methyltransferase"/>
</dbReference>
<reference evidence="9" key="1">
    <citation type="submission" date="2020-11" db="EMBL/GenBank/DDBJ databases">
        <authorList>
            <person name="Whiteford S."/>
        </authorList>
    </citation>
    <scope>NUCLEOTIDE SEQUENCE</scope>
</reference>
<dbReference type="Pfam" id="PF18358">
    <property type="entry name" value="Tudor_4"/>
    <property type="match status" value="1"/>
</dbReference>
<evidence type="ECO:0000256" key="6">
    <source>
        <dbReference type="ARBA" id="ARBA00023242"/>
    </source>
</evidence>
<keyword evidence="2" id="KW-0808">Transferase</keyword>
<proteinExistence type="predicted"/>